<dbReference type="AlphaFoldDB" id="A0A1B6IVV3"/>
<dbReference type="PANTHER" id="PTHR24379:SF121">
    <property type="entry name" value="C2H2-TYPE DOMAIN-CONTAINING PROTEIN"/>
    <property type="match status" value="1"/>
</dbReference>
<keyword evidence="1" id="KW-0479">Metal-binding</keyword>
<dbReference type="EMBL" id="GECU01016641">
    <property type="protein sequence ID" value="JAS91065.1"/>
    <property type="molecule type" value="Transcribed_RNA"/>
</dbReference>
<dbReference type="Gene3D" id="3.30.160.60">
    <property type="entry name" value="Classic Zinc Finger"/>
    <property type="match status" value="3"/>
</dbReference>
<dbReference type="PROSITE" id="PS00028">
    <property type="entry name" value="ZINC_FINGER_C2H2_1"/>
    <property type="match status" value="4"/>
</dbReference>
<evidence type="ECO:0000256" key="5">
    <source>
        <dbReference type="PROSITE-ProRule" id="PRU00042"/>
    </source>
</evidence>
<dbReference type="InterPro" id="IPR013087">
    <property type="entry name" value="Znf_C2H2_type"/>
</dbReference>
<feature type="domain" description="C2H2-type" evidence="6">
    <location>
        <begin position="517"/>
        <end position="539"/>
    </location>
</feature>
<organism evidence="7">
    <name type="scientific">Homalodisca liturata</name>
    <dbReference type="NCBI Taxonomy" id="320908"/>
    <lineage>
        <taxon>Eukaryota</taxon>
        <taxon>Metazoa</taxon>
        <taxon>Ecdysozoa</taxon>
        <taxon>Arthropoda</taxon>
        <taxon>Hexapoda</taxon>
        <taxon>Insecta</taxon>
        <taxon>Pterygota</taxon>
        <taxon>Neoptera</taxon>
        <taxon>Paraneoptera</taxon>
        <taxon>Hemiptera</taxon>
        <taxon>Auchenorrhyncha</taxon>
        <taxon>Membracoidea</taxon>
        <taxon>Cicadellidae</taxon>
        <taxon>Cicadellinae</taxon>
        <taxon>Proconiini</taxon>
        <taxon>Homalodisca</taxon>
    </lineage>
</organism>
<evidence type="ECO:0000256" key="2">
    <source>
        <dbReference type="ARBA" id="ARBA00022737"/>
    </source>
</evidence>
<gene>
    <name evidence="7" type="ORF">g.15032</name>
</gene>
<evidence type="ECO:0000313" key="7">
    <source>
        <dbReference type="EMBL" id="JAS91065.1"/>
    </source>
</evidence>
<sequence>MPRTKKPFRRLKSTTSSSEIKISVLNGEPYQPTFNGWATESVTFDKLLRFKKQVKRIEIEVETAEDVINEVKSCFELFEKAALEMKLKDMINSFPSFTEDLIEAAIFISEFSYDSDDEISDTSIDDIANRSTGKNDLEFNKNNFSDCENIHSNGSWSHEPCENLEERHDGSFVEELESIGSSVHDLIKTNYDDEKLHQWPVVVLSSLNVLNTNKNSEDETNITQNSCCVEEELEKSSVHTQSPDNFSENMKSEEEENLTLVWEKSDEEQHCENEVECRSRINNDIMLSTPIVRSKRTKLKPNLIDDIKIHSKNVKNRSLKERKINSRKTLDCVKQSVTIVKKLNSEIKVLDNSETKKHEETIDTFLDAVSEVTNVSQILSLVKRKFICMYCKFSFIQKGTLAKHLKICSMRDDRLNCRKKKKKTEGDESCICKLCGAWLKFKKSVPRHNEMVHNLVRSHICVVCNWGFYNERSLQHHVMSRHGLSLTEHMKCPYCDCAFRRRDDLRTHCRKHKAPYFLCSICFKTFSDESLWKAHEQDHGFMCDVCDFFTRDKEEIATHKLTHLQLITYKCDVCSKLFNKKRFVTRHMKQVHMKQQC</sequence>
<reference evidence="7" key="1">
    <citation type="submission" date="2015-11" db="EMBL/GenBank/DDBJ databases">
        <title>De novo transcriptome assembly of four potential Pierce s Disease insect vectors from Arizona vineyards.</title>
        <authorList>
            <person name="Tassone E.E."/>
        </authorList>
    </citation>
    <scope>NUCLEOTIDE SEQUENCE</scope>
</reference>
<keyword evidence="3 5" id="KW-0863">Zinc-finger</keyword>
<evidence type="ECO:0000256" key="3">
    <source>
        <dbReference type="ARBA" id="ARBA00022771"/>
    </source>
</evidence>
<feature type="domain" description="C2H2-type" evidence="6">
    <location>
        <begin position="569"/>
        <end position="597"/>
    </location>
</feature>
<keyword evidence="4" id="KW-0862">Zinc</keyword>
<dbReference type="SUPFAM" id="SSF57667">
    <property type="entry name" value="beta-beta-alpha zinc fingers"/>
    <property type="match status" value="2"/>
</dbReference>
<dbReference type="SMART" id="SM00355">
    <property type="entry name" value="ZnF_C2H2"/>
    <property type="match status" value="7"/>
</dbReference>
<evidence type="ECO:0000259" key="6">
    <source>
        <dbReference type="PROSITE" id="PS50157"/>
    </source>
</evidence>
<keyword evidence="2" id="KW-0677">Repeat</keyword>
<proteinExistence type="predicted"/>
<dbReference type="InterPro" id="IPR036236">
    <property type="entry name" value="Znf_C2H2_sf"/>
</dbReference>
<evidence type="ECO:0000256" key="4">
    <source>
        <dbReference type="ARBA" id="ARBA00022833"/>
    </source>
</evidence>
<dbReference type="PANTHER" id="PTHR24379">
    <property type="entry name" value="KRAB AND ZINC FINGER DOMAIN-CONTAINING"/>
    <property type="match status" value="1"/>
</dbReference>
<dbReference type="GO" id="GO:0008270">
    <property type="term" value="F:zinc ion binding"/>
    <property type="evidence" value="ECO:0007669"/>
    <property type="project" value="UniProtKB-KW"/>
</dbReference>
<feature type="domain" description="C2H2-type" evidence="6">
    <location>
        <begin position="490"/>
        <end position="512"/>
    </location>
</feature>
<name>A0A1B6IVV3_9HEMI</name>
<evidence type="ECO:0000256" key="1">
    <source>
        <dbReference type="ARBA" id="ARBA00022723"/>
    </source>
</evidence>
<accession>A0A1B6IVV3</accession>
<dbReference type="PROSITE" id="PS50157">
    <property type="entry name" value="ZINC_FINGER_C2H2_2"/>
    <property type="match status" value="3"/>
</dbReference>
<protein>
    <recommendedName>
        <fullName evidence="6">C2H2-type domain-containing protein</fullName>
    </recommendedName>
</protein>